<dbReference type="RefSeq" id="WP_342323481.1">
    <property type="nucleotide sequence ID" value="NZ_CP151800.1"/>
</dbReference>
<sequence>MMNNEPSFASLLVKQSPSMHYGHGWIAGTNGKRWHPSHNQSELLSDLQTKRKPKTVERLLKILQGSI</sequence>
<proteinExistence type="predicted"/>
<name>A0ABZ3B6G5_9ENTR</name>
<evidence type="ECO:0000313" key="1">
    <source>
        <dbReference type="EMBL" id="WZV98921.1"/>
    </source>
</evidence>
<dbReference type="EMBL" id="CP151800">
    <property type="protein sequence ID" value="WZV98921.1"/>
    <property type="molecule type" value="Genomic_DNA"/>
</dbReference>
<dbReference type="InterPro" id="IPR021221">
    <property type="entry name" value="Fil"/>
</dbReference>
<accession>A0ABZ3B6G5</accession>
<reference evidence="1 2" key="1">
    <citation type="submission" date="2024-04" db="EMBL/GenBank/DDBJ databases">
        <title>Kosakonia calanthae sp. nov., a halophilic bacterium isolated from leaves of Calanthe tiplacata.</title>
        <authorList>
            <person name="Wu P."/>
        </authorList>
    </citation>
    <scope>NUCLEOTIDE SEQUENCE [LARGE SCALE GENOMIC DNA]</scope>
    <source>
        <strain evidence="1 2">BYX6</strain>
    </source>
</reference>
<evidence type="ECO:0000313" key="2">
    <source>
        <dbReference type="Proteomes" id="UP001466893"/>
    </source>
</evidence>
<gene>
    <name evidence="1" type="ORF">AAEY27_03210</name>
</gene>
<dbReference type="Pfam" id="PF10893">
    <property type="entry name" value="Phage_186_Fil"/>
    <property type="match status" value="1"/>
</dbReference>
<organism evidence="1 2">
    <name type="scientific">Kosakonia calanthes</name>
    <dbReference type="NCBI Taxonomy" id="3139408"/>
    <lineage>
        <taxon>Bacteria</taxon>
        <taxon>Pseudomonadati</taxon>
        <taxon>Pseudomonadota</taxon>
        <taxon>Gammaproteobacteria</taxon>
        <taxon>Enterobacterales</taxon>
        <taxon>Enterobacteriaceae</taxon>
        <taxon>Kosakonia</taxon>
    </lineage>
</organism>
<dbReference type="Proteomes" id="UP001466893">
    <property type="component" value="Chromosome"/>
</dbReference>
<keyword evidence="2" id="KW-1185">Reference proteome</keyword>
<protein>
    <submittedName>
        <fullName evidence="1">Phage filamentation protein Fil family protein</fullName>
    </submittedName>
</protein>